<comment type="function">
    <text evidence="6">Involved in mitochondrial fission. Acts as an adapter protein required to form mitochondrial fission complexes. Formation of these complexes is required to promote constriction and fission of the mitochondrial compartment at a late step in mitochondrial division.</text>
</comment>
<dbReference type="PROSITE" id="PS50294">
    <property type="entry name" value="WD_REPEATS_REGION"/>
    <property type="match status" value="2"/>
</dbReference>
<evidence type="ECO:0000256" key="6">
    <source>
        <dbReference type="ARBA" id="ARBA00043913"/>
    </source>
</evidence>
<dbReference type="PANTHER" id="PTHR22847:SF637">
    <property type="entry name" value="WD REPEAT DOMAIN 5B"/>
    <property type="match status" value="1"/>
</dbReference>
<keyword evidence="9" id="KW-1185">Reference proteome</keyword>
<feature type="repeat" description="WD" evidence="7">
    <location>
        <begin position="278"/>
        <end position="319"/>
    </location>
</feature>
<evidence type="ECO:0000256" key="1">
    <source>
        <dbReference type="ARBA" id="ARBA00004570"/>
    </source>
</evidence>
<dbReference type="EMBL" id="KV878127">
    <property type="protein sequence ID" value="OJJ00338.1"/>
    <property type="molecule type" value="Genomic_DNA"/>
</dbReference>
<dbReference type="PRINTS" id="PR00320">
    <property type="entry name" value="GPROTEINBRPT"/>
</dbReference>
<dbReference type="InterPro" id="IPR020472">
    <property type="entry name" value="WD40_PAC1"/>
</dbReference>
<comment type="subcellular location">
    <subcellularLocation>
        <location evidence="1">Mitochondrion outer membrane</location>
        <topology evidence="1">Peripheral membrane protein</topology>
        <orientation evidence="1">Cytoplasmic side</orientation>
    </subcellularLocation>
</comment>
<dbReference type="InterPro" id="IPR019775">
    <property type="entry name" value="WD40_repeat_CS"/>
</dbReference>
<evidence type="ECO:0000256" key="2">
    <source>
        <dbReference type="ARBA" id="ARBA00022574"/>
    </source>
</evidence>
<dbReference type="InterPro" id="IPR036322">
    <property type="entry name" value="WD40_repeat_dom_sf"/>
</dbReference>
<dbReference type="Pfam" id="PF00400">
    <property type="entry name" value="WD40"/>
    <property type="match status" value="3"/>
</dbReference>
<dbReference type="CDD" id="cd00200">
    <property type="entry name" value="WD40"/>
    <property type="match status" value="1"/>
</dbReference>
<dbReference type="SMART" id="SM00320">
    <property type="entry name" value="WD40"/>
    <property type="match status" value="3"/>
</dbReference>
<keyword evidence="3" id="KW-0677">Repeat</keyword>
<dbReference type="VEuPathDB" id="FungiDB:ASPVEDRAFT_149299"/>
<dbReference type="AlphaFoldDB" id="A0A1L9PFP5"/>
<dbReference type="GO" id="GO:0005634">
    <property type="term" value="C:nucleus"/>
    <property type="evidence" value="ECO:0007669"/>
    <property type="project" value="TreeGrafter"/>
</dbReference>
<reference evidence="9" key="1">
    <citation type="journal article" date="2017" name="Genome Biol.">
        <title>Comparative genomics reveals high biological diversity and specific adaptations in the industrially and medically important fungal genus Aspergillus.</title>
        <authorList>
            <person name="de Vries R.P."/>
            <person name="Riley R."/>
            <person name="Wiebenga A."/>
            <person name="Aguilar-Osorio G."/>
            <person name="Amillis S."/>
            <person name="Uchima C.A."/>
            <person name="Anderluh G."/>
            <person name="Asadollahi M."/>
            <person name="Askin M."/>
            <person name="Barry K."/>
            <person name="Battaglia E."/>
            <person name="Bayram O."/>
            <person name="Benocci T."/>
            <person name="Braus-Stromeyer S.A."/>
            <person name="Caldana C."/>
            <person name="Canovas D."/>
            <person name="Cerqueira G.C."/>
            <person name="Chen F."/>
            <person name="Chen W."/>
            <person name="Choi C."/>
            <person name="Clum A."/>
            <person name="Dos Santos R.A."/>
            <person name="Damasio A.R."/>
            <person name="Diallinas G."/>
            <person name="Emri T."/>
            <person name="Fekete E."/>
            <person name="Flipphi M."/>
            <person name="Freyberg S."/>
            <person name="Gallo A."/>
            <person name="Gournas C."/>
            <person name="Habgood R."/>
            <person name="Hainaut M."/>
            <person name="Harispe M.L."/>
            <person name="Henrissat B."/>
            <person name="Hilden K.S."/>
            <person name="Hope R."/>
            <person name="Hossain A."/>
            <person name="Karabika E."/>
            <person name="Karaffa L."/>
            <person name="Karanyi Z."/>
            <person name="Krasevec N."/>
            <person name="Kuo A."/>
            <person name="Kusch H."/>
            <person name="LaButti K."/>
            <person name="Lagendijk E.L."/>
            <person name="Lapidus A."/>
            <person name="Levasseur A."/>
            <person name="Lindquist E."/>
            <person name="Lipzen A."/>
            <person name="Logrieco A.F."/>
            <person name="MacCabe A."/>
            <person name="Maekelae M.R."/>
            <person name="Malavazi I."/>
            <person name="Melin P."/>
            <person name="Meyer V."/>
            <person name="Mielnichuk N."/>
            <person name="Miskei M."/>
            <person name="Molnar A.P."/>
            <person name="Mule G."/>
            <person name="Ngan C.Y."/>
            <person name="Orejas M."/>
            <person name="Orosz E."/>
            <person name="Ouedraogo J.P."/>
            <person name="Overkamp K.M."/>
            <person name="Park H.-S."/>
            <person name="Perrone G."/>
            <person name="Piumi F."/>
            <person name="Punt P.J."/>
            <person name="Ram A.F."/>
            <person name="Ramon A."/>
            <person name="Rauscher S."/>
            <person name="Record E."/>
            <person name="Riano-Pachon D.M."/>
            <person name="Robert V."/>
            <person name="Roehrig J."/>
            <person name="Ruller R."/>
            <person name="Salamov A."/>
            <person name="Salih N.S."/>
            <person name="Samson R.A."/>
            <person name="Sandor E."/>
            <person name="Sanguinetti M."/>
            <person name="Schuetze T."/>
            <person name="Sepcic K."/>
            <person name="Shelest E."/>
            <person name="Sherlock G."/>
            <person name="Sophianopoulou V."/>
            <person name="Squina F.M."/>
            <person name="Sun H."/>
            <person name="Susca A."/>
            <person name="Todd R.B."/>
            <person name="Tsang A."/>
            <person name="Unkles S.E."/>
            <person name="van de Wiele N."/>
            <person name="van Rossen-Uffink D."/>
            <person name="Oliveira J.V."/>
            <person name="Vesth T.C."/>
            <person name="Visser J."/>
            <person name="Yu J.-H."/>
            <person name="Zhou M."/>
            <person name="Andersen M.R."/>
            <person name="Archer D.B."/>
            <person name="Baker S.E."/>
            <person name="Benoit I."/>
            <person name="Brakhage A.A."/>
            <person name="Braus G.H."/>
            <person name="Fischer R."/>
            <person name="Frisvad J.C."/>
            <person name="Goldman G.H."/>
            <person name="Houbraken J."/>
            <person name="Oakley B."/>
            <person name="Pocsi I."/>
            <person name="Scazzocchio C."/>
            <person name="Seiboth B."/>
            <person name="vanKuyk P.A."/>
            <person name="Wortman J."/>
            <person name="Dyer P.S."/>
            <person name="Grigoriev I.V."/>
        </authorList>
    </citation>
    <scope>NUCLEOTIDE SEQUENCE [LARGE SCALE GENOMIC DNA]</scope>
    <source>
        <strain evidence="9">CBS 583.65</strain>
    </source>
</reference>
<comment type="similarity">
    <text evidence="4">Belongs to the WD repeat MDV1/CAF4 family.</text>
</comment>
<evidence type="ECO:0000256" key="7">
    <source>
        <dbReference type="PROSITE-ProRule" id="PRU00221"/>
    </source>
</evidence>
<proteinExistence type="inferred from homology"/>
<dbReference type="InterPro" id="IPR015943">
    <property type="entry name" value="WD40/YVTN_repeat-like_dom_sf"/>
</dbReference>
<evidence type="ECO:0000313" key="9">
    <source>
        <dbReference type="Proteomes" id="UP000184073"/>
    </source>
</evidence>
<evidence type="ECO:0000256" key="3">
    <source>
        <dbReference type="ARBA" id="ARBA00022737"/>
    </source>
</evidence>
<dbReference type="InterPro" id="IPR001680">
    <property type="entry name" value="WD40_rpt"/>
</dbReference>
<dbReference type="RefSeq" id="XP_040666100.1">
    <property type="nucleotide sequence ID" value="XM_040808197.1"/>
</dbReference>
<dbReference type="GeneID" id="63723708"/>
<dbReference type="STRING" id="1036611.A0A1L9PFP5"/>
<evidence type="ECO:0000256" key="5">
    <source>
        <dbReference type="ARBA" id="ARBA00039789"/>
    </source>
</evidence>
<dbReference type="Gene3D" id="2.130.10.10">
    <property type="entry name" value="YVTN repeat-like/Quinoprotein amine dehydrogenase"/>
    <property type="match status" value="1"/>
</dbReference>
<dbReference type="GO" id="GO:1990234">
    <property type="term" value="C:transferase complex"/>
    <property type="evidence" value="ECO:0007669"/>
    <property type="project" value="UniProtKB-ARBA"/>
</dbReference>
<feature type="repeat" description="WD" evidence="7">
    <location>
        <begin position="362"/>
        <end position="402"/>
    </location>
</feature>
<accession>A0A1L9PFP5</accession>
<dbReference type="Proteomes" id="UP000184073">
    <property type="component" value="Unassembled WGS sequence"/>
</dbReference>
<organism evidence="8 9">
    <name type="scientific">Aspergillus versicolor CBS 583.65</name>
    <dbReference type="NCBI Taxonomy" id="1036611"/>
    <lineage>
        <taxon>Eukaryota</taxon>
        <taxon>Fungi</taxon>
        <taxon>Dikarya</taxon>
        <taxon>Ascomycota</taxon>
        <taxon>Pezizomycotina</taxon>
        <taxon>Eurotiomycetes</taxon>
        <taxon>Eurotiomycetidae</taxon>
        <taxon>Eurotiales</taxon>
        <taxon>Aspergillaceae</taxon>
        <taxon>Aspergillus</taxon>
        <taxon>Aspergillus subgen. Nidulantes</taxon>
    </lineage>
</organism>
<dbReference type="PROSITE" id="PS50082">
    <property type="entry name" value="WD_REPEATS_2"/>
    <property type="match status" value="3"/>
</dbReference>
<gene>
    <name evidence="8" type="ORF">ASPVEDRAFT_149299</name>
</gene>
<sequence>MEGTYMPILNQLLTNTDEEETRQLMHEFKNTIGILILFATPLSVDSFVNLVQIETDTVRKQFKLFQSVLDVPATPDEPVRISHISFRDFLLDNKQEESPFWIDKGLVHKRLGVQCLKVMQHGLRKNICNLQHDTPRNDIDQENLRHCLPSELQYACRYWVHHLIQNNPVTELTQVVSFLESHFLHWVEAMSLLGALSDVVEMVQRLRLAIPTYENHQLSGFMSEAWHFILRNRQIAETSPLQLYSIGLMFTKEGSIFKRAFKNESSPWSLAPRVKDTGTGLSSWLRLVAFSPDGQLLASGTDDHTVKVWDPRTGELLQTLKGHLGWVSSVSFSLDSQLLASASFDQTVKVWDAQTGELRRTFGGYFHEIYSVTFLPDDQLTTSSGGHTVKVWDVRTGELLKLCE</sequence>
<evidence type="ECO:0000313" key="8">
    <source>
        <dbReference type="EMBL" id="OJJ00338.1"/>
    </source>
</evidence>
<feature type="repeat" description="WD" evidence="7">
    <location>
        <begin position="320"/>
        <end position="361"/>
    </location>
</feature>
<dbReference type="SUPFAM" id="SSF50978">
    <property type="entry name" value="WD40 repeat-like"/>
    <property type="match status" value="1"/>
</dbReference>
<keyword evidence="2 7" id="KW-0853">WD repeat</keyword>
<name>A0A1L9PFP5_ASPVE</name>
<protein>
    <recommendedName>
        <fullName evidence="5">Mitochondrial division protein 1</fullName>
    </recommendedName>
</protein>
<dbReference type="OrthoDB" id="674604at2759"/>
<dbReference type="PANTHER" id="PTHR22847">
    <property type="entry name" value="WD40 REPEAT PROTEIN"/>
    <property type="match status" value="1"/>
</dbReference>
<dbReference type="PROSITE" id="PS00678">
    <property type="entry name" value="WD_REPEATS_1"/>
    <property type="match status" value="1"/>
</dbReference>
<evidence type="ECO:0000256" key="4">
    <source>
        <dbReference type="ARBA" id="ARBA00038415"/>
    </source>
</evidence>
<dbReference type="GO" id="GO:0005741">
    <property type="term" value="C:mitochondrial outer membrane"/>
    <property type="evidence" value="ECO:0007669"/>
    <property type="project" value="UniProtKB-SubCell"/>
</dbReference>